<organism evidence="2 3">
    <name type="scientific">Candidatus Ichthyocystis hellenicum</name>
    <dbReference type="NCBI Taxonomy" id="1561003"/>
    <lineage>
        <taxon>Bacteria</taxon>
        <taxon>Pseudomonadati</taxon>
        <taxon>Pseudomonadota</taxon>
        <taxon>Betaproteobacteria</taxon>
        <taxon>Burkholderiales</taxon>
        <taxon>Candidatus Ichthyocystis</taxon>
    </lineage>
</organism>
<keyword evidence="1" id="KW-0472">Membrane</keyword>
<reference evidence="3" key="1">
    <citation type="submission" date="2015-11" db="EMBL/GenBank/DDBJ databases">
        <authorList>
            <person name="Seth-Smith H.M.B."/>
        </authorList>
    </citation>
    <scope>NUCLEOTIDE SEQUENCE [LARGE SCALE GENOMIC DNA]</scope>
    <source>
        <strain evidence="3">2013Ark11</strain>
    </source>
</reference>
<evidence type="ECO:0000313" key="3">
    <source>
        <dbReference type="Proteomes" id="UP000198651"/>
    </source>
</evidence>
<keyword evidence="3" id="KW-1185">Reference proteome</keyword>
<dbReference type="STRING" id="1561003.Ark11_0588"/>
<gene>
    <name evidence="2" type="ORF">Ark11_0588</name>
</gene>
<keyword evidence="1" id="KW-0812">Transmembrane</keyword>
<dbReference type="AlphaFoldDB" id="A0A0S4M1A8"/>
<evidence type="ECO:0000256" key="1">
    <source>
        <dbReference type="SAM" id="Phobius"/>
    </source>
</evidence>
<dbReference type="RefSeq" id="WP_092342852.1">
    <property type="nucleotide sequence ID" value="NZ_FLSL01000096.1"/>
</dbReference>
<evidence type="ECO:0000313" key="2">
    <source>
        <dbReference type="EMBL" id="CUT17425.1"/>
    </source>
</evidence>
<proteinExistence type="predicted"/>
<sequence>MKNRSSITLYVVITLLATPVNVRAGILSDQICSAYKNIFDASFYGIAIAAGLGGLLLAIALDEGGNQIKSRILRVSIAAIAIVNLDNIVSVLTGQRFVC</sequence>
<accession>A0A0S4M1A8</accession>
<feature type="transmembrane region" description="Helical" evidence="1">
    <location>
        <begin position="43"/>
        <end position="61"/>
    </location>
</feature>
<dbReference type="Proteomes" id="UP000198651">
    <property type="component" value="Chromosome I"/>
</dbReference>
<protein>
    <submittedName>
        <fullName evidence="2">Putative membrane protein</fullName>
    </submittedName>
</protein>
<dbReference type="OrthoDB" id="9899576at2"/>
<dbReference type="EMBL" id="LN906597">
    <property type="protein sequence ID" value="CUT17425.1"/>
    <property type="molecule type" value="Genomic_DNA"/>
</dbReference>
<name>A0A0S4M1A8_9BURK</name>
<feature type="transmembrane region" description="Helical" evidence="1">
    <location>
        <begin position="73"/>
        <end position="93"/>
    </location>
</feature>
<keyword evidence="1" id="KW-1133">Transmembrane helix</keyword>